<proteinExistence type="predicted"/>
<dbReference type="Proteomes" id="UP001074726">
    <property type="component" value="Unassembled WGS sequence"/>
</dbReference>
<evidence type="ECO:0000313" key="1">
    <source>
        <dbReference type="EMBL" id="MCY4727258.1"/>
    </source>
</evidence>
<feature type="non-terminal residue" evidence="1">
    <location>
        <position position="1"/>
    </location>
</feature>
<organism evidence="1 2">
    <name type="scientific">Nocardioides pini</name>
    <dbReference type="NCBI Taxonomy" id="2975053"/>
    <lineage>
        <taxon>Bacteria</taxon>
        <taxon>Bacillati</taxon>
        <taxon>Actinomycetota</taxon>
        <taxon>Actinomycetes</taxon>
        <taxon>Propionibacteriales</taxon>
        <taxon>Nocardioidaceae</taxon>
        <taxon>Nocardioides</taxon>
    </lineage>
</organism>
<keyword evidence="2" id="KW-1185">Reference proteome</keyword>
<gene>
    <name evidence="1" type="ORF">NYO98_13300</name>
</gene>
<evidence type="ECO:0000313" key="2">
    <source>
        <dbReference type="Proteomes" id="UP001074726"/>
    </source>
</evidence>
<comment type="caution">
    <text evidence="1">The sequence shown here is derived from an EMBL/GenBank/DDBJ whole genome shotgun (WGS) entry which is preliminary data.</text>
</comment>
<protein>
    <submittedName>
        <fullName evidence="1">IS481 family transposase</fullName>
    </submittedName>
</protein>
<reference evidence="1" key="1">
    <citation type="submission" date="2022-08" db="EMBL/GenBank/DDBJ databases">
        <title>Genome sequencing of Nocardioides sp. STR2.</title>
        <authorList>
            <person name="So Y."/>
        </authorList>
    </citation>
    <scope>NUCLEOTIDE SEQUENCE</scope>
    <source>
        <strain evidence="1">STR2</strain>
    </source>
</reference>
<dbReference type="EMBL" id="JAPPUX010000003">
    <property type="protein sequence ID" value="MCY4727258.1"/>
    <property type="molecule type" value="Genomic_DNA"/>
</dbReference>
<name>A0ABT4CE73_9ACTN</name>
<sequence length="41" mass="4631">DAARTATYADWLHFYNHHRPHTGIGGLVPADRVHNLTGKYT</sequence>
<accession>A0ABT4CE73</accession>